<name>K1QIW4_MAGGI</name>
<dbReference type="Gene3D" id="2.60.120.260">
    <property type="entry name" value="Galactose-binding domain-like"/>
    <property type="match status" value="1"/>
</dbReference>
<dbReference type="AlphaFoldDB" id="K1QIW4"/>
<sequence>MNVKATLMVAFIMTMSGPSDVMSQTCDPDVDEYMEVDDAFGASFSVLETLNNIGRRQCHQTCYDVDICHYVRYDSIHLTCELLESDEGYLNFDEEDCDYYFWAPRNTVCFGPVQRIILHSGNIVCYEKEFENIALHSSGYLSSTLIDYPFEYAVDGITTNDNAHARTNFEDFPYLVLDFGRNVSIDRVEIFGILDAPYFQHWPRLHDVEVRVGMTDEWEFMEYCNYFMRPNPYLIKVDIYCDQCLEGQYVVFKIVSTDYLGEGNNALLVKEVKVYGR</sequence>
<evidence type="ECO:0000313" key="1">
    <source>
        <dbReference type="EMBL" id="EKC36722.1"/>
    </source>
</evidence>
<dbReference type="PANTHER" id="PTHR45713:SF6">
    <property type="entry name" value="F5_8 TYPE C DOMAIN-CONTAINING PROTEIN"/>
    <property type="match status" value="1"/>
</dbReference>
<reference evidence="1" key="1">
    <citation type="journal article" date="2012" name="Nature">
        <title>The oyster genome reveals stress adaptation and complexity of shell formation.</title>
        <authorList>
            <person name="Zhang G."/>
            <person name="Fang X."/>
            <person name="Guo X."/>
            <person name="Li L."/>
            <person name="Luo R."/>
            <person name="Xu F."/>
            <person name="Yang P."/>
            <person name="Zhang L."/>
            <person name="Wang X."/>
            <person name="Qi H."/>
            <person name="Xiong Z."/>
            <person name="Que H."/>
            <person name="Xie Y."/>
            <person name="Holland P.W."/>
            <person name="Paps J."/>
            <person name="Zhu Y."/>
            <person name="Wu F."/>
            <person name="Chen Y."/>
            <person name="Wang J."/>
            <person name="Peng C."/>
            <person name="Meng J."/>
            <person name="Yang L."/>
            <person name="Liu J."/>
            <person name="Wen B."/>
            <person name="Zhang N."/>
            <person name="Huang Z."/>
            <person name="Zhu Q."/>
            <person name="Feng Y."/>
            <person name="Mount A."/>
            <person name="Hedgecock D."/>
            <person name="Xu Z."/>
            <person name="Liu Y."/>
            <person name="Domazet-Loso T."/>
            <person name="Du Y."/>
            <person name="Sun X."/>
            <person name="Zhang S."/>
            <person name="Liu B."/>
            <person name="Cheng P."/>
            <person name="Jiang X."/>
            <person name="Li J."/>
            <person name="Fan D."/>
            <person name="Wang W."/>
            <person name="Fu W."/>
            <person name="Wang T."/>
            <person name="Wang B."/>
            <person name="Zhang J."/>
            <person name="Peng Z."/>
            <person name="Li Y."/>
            <person name="Li N."/>
            <person name="Wang J."/>
            <person name="Chen M."/>
            <person name="He Y."/>
            <person name="Tan F."/>
            <person name="Song X."/>
            <person name="Zheng Q."/>
            <person name="Huang R."/>
            <person name="Yang H."/>
            <person name="Du X."/>
            <person name="Chen L."/>
            <person name="Yang M."/>
            <person name="Gaffney P.M."/>
            <person name="Wang S."/>
            <person name="Luo L."/>
            <person name="She Z."/>
            <person name="Ming Y."/>
            <person name="Huang W."/>
            <person name="Zhang S."/>
            <person name="Huang B."/>
            <person name="Zhang Y."/>
            <person name="Qu T."/>
            <person name="Ni P."/>
            <person name="Miao G."/>
            <person name="Wang J."/>
            <person name="Wang Q."/>
            <person name="Steinberg C.E."/>
            <person name="Wang H."/>
            <person name="Li N."/>
            <person name="Qian L."/>
            <person name="Zhang G."/>
            <person name="Li Y."/>
            <person name="Yang H."/>
            <person name="Liu X."/>
            <person name="Wang J."/>
            <person name="Yin Y."/>
            <person name="Wang J."/>
        </authorList>
    </citation>
    <scope>NUCLEOTIDE SEQUENCE [LARGE SCALE GENOMIC DNA]</scope>
    <source>
        <strain evidence="1">05x7-T-G4-1.051#20</strain>
    </source>
</reference>
<dbReference type="SUPFAM" id="SSF49785">
    <property type="entry name" value="Galactose-binding domain-like"/>
    <property type="match status" value="1"/>
</dbReference>
<accession>K1QIW4</accession>
<dbReference type="EMBL" id="JH819166">
    <property type="protein sequence ID" value="EKC36722.1"/>
    <property type="molecule type" value="Genomic_DNA"/>
</dbReference>
<gene>
    <name evidence="1" type="ORF">CGI_10024952</name>
</gene>
<protein>
    <submittedName>
        <fullName evidence="1">Uncharacterized protein</fullName>
    </submittedName>
</protein>
<proteinExistence type="predicted"/>
<dbReference type="InterPro" id="IPR051941">
    <property type="entry name" value="BG_Antigen-Binding_Lectin"/>
</dbReference>
<organism evidence="1">
    <name type="scientific">Magallana gigas</name>
    <name type="common">Pacific oyster</name>
    <name type="synonym">Crassostrea gigas</name>
    <dbReference type="NCBI Taxonomy" id="29159"/>
    <lineage>
        <taxon>Eukaryota</taxon>
        <taxon>Metazoa</taxon>
        <taxon>Spiralia</taxon>
        <taxon>Lophotrochozoa</taxon>
        <taxon>Mollusca</taxon>
        <taxon>Bivalvia</taxon>
        <taxon>Autobranchia</taxon>
        <taxon>Pteriomorphia</taxon>
        <taxon>Ostreida</taxon>
        <taxon>Ostreoidea</taxon>
        <taxon>Ostreidae</taxon>
        <taxon>Magallana</taxon>
    </lineage>
</organism>
<dbReference type="InterPro" id="IPR008979">
    <property type="entry name" value="Galactose-bd-like_sf"/>
</dbReference>
<dbReference type="InParanoid" id="K1QIW4"/>
<dbReference type="HOGENOM" id="CLU_1005611_0_0_1"/>
<dbReference type="PANTHER" id="PTHR45713">
    <property type="entry name" value="FTP DOMAIN-CONTAINING PROTEIN"/>
    <property type="match status" value="1"/>
</dbReference>